<proteinExistence type="predicted"/>
<keyword evidence="2" id="KW-1185">Reference proteome</keyword>
<gene>
    <name evidence="1" type="ORF">NM208_g12094</name>
</gene>
<dbReference type="Proteomes" id="UP001148629">
    <property type="component" value="Unassembled WGS sequence"/>
</dbReference>
<dbReference type="EMBL" id="JANRMS010002096">
    <property type="protein sequence ID" value="KAJ3524342.1"/>
    <property type="molecule type" value="Genomic_DNA"/>
</dbReference>
<reference evidence="1" key="1">
    <citation type="submission" date="2022-08" db="EMBL/GenBank/DDBJ databases">
        <title>Genome Sequence of Fusarium decemcellulare.</title>
        <authorList>
            <person name="Buettner E."/>
        </authorList>
    </citation>
    <scope>NUCLEOTIDE SEQUENCE</scope>
    <source>
        <strain evidence="1">Babe19</strain>
    </source>
</reference>
<evidence type="ECO:0000313" key="2">
    <source>
        <dbReference type="Proteomes" id="UP001148629"/>
    </source>
</evidence>
<protein>
    <submittedName>
        <fullName evidence="1">Uncharacterized protein</fullName>
    </submittedName>
</protein>
<organism evidence="1 2">
    <name type="scientific">Fusarium decemcellulare</name>
    <dbReference type="NCBI Taxonomy" id="57161"/>
    <lineage>
        <taxon>Eukaryota</taxon>
        <taxon>Fungi</taxon>
        <taxon>Dikarya</taxon>
        <taxon>Ascomycota</taxon>
        <taxon>Pezizomycotina</taxon>
        <taxon>Sordariomycetes</taxon>
        <taxon>Hypocreomycetidae</taxon>
        <taxon>Hypocreales</taxon>
        <taxon>Nectriaceae</taxon>
        <taxon>Fusarium</taxon>
        <taxon>Fusarium decemcellulare species complex</taxon>
    </lineage>
</organism>
<comment type="caution">
    <text evidence="1">The sequence shown here is derived from an EMBL/GenBank/DDBJ whole genome shotgun (WGS) entry which is preliminary data.</text>
</comment>
<name>A0ACC1RSN4_9HYPO</name>
<sequence>MAQPECFEREHHQAEGEQHRPCDNAQWSHHLQAMLMRTPPPTGAGSSGQSLGMNRARERHEAEADPSSRPTKRRRECSNTGSSWGEEEQDPRRFLMKRQRSRAQGGRLKRVASNKLPLETIPQDYVTKGISFGIGDAERLDSESSTQFSDMGEVDEVDRRLRETVEPWLKDKPFIEVEYTLRSGAKGKSKAFGNYEKDGQQEMRAYTSDSTGQRQADKLEPRCECRFLVKWALIEPTAWSDMSEQLRWRPAVAEMAEQRGIAGDWNNHNRMAEDKVQLPKQVCRTKMAGRAAGGGGASASQNSPGITLATASAAAAAAAAAAVFILFLFYLVFTQAFQATLVENQRMRSGRIHRGTRGQALYCRALSFDSRICAASRYSLSGQRLRAGERTDEATAVEYD</sequence>
<evidence type="ECO:0000313" key="1">
    <source>
        <dbReference type="EMBL" id="KAJ3524342.1"/>
    </source>
</evidence>
<accession>A0ACC1RSN4</accession>